<evidence type="ECO:0000256" key="5">
    <source>
        <dbReference type="ARBA" id="ARBA00023136"/>
    </source>
</evidence>
<keyword evidence="5 6" id="KW-0472">Membrane</keyword>
<evidence type="ECO:0000256" key="1">
    <source>
        <dbReference type="ARBA" id="ARBA00004651"/>
    </source>
</evidence>
<name>A0A6J4N174_9ACTN</name>
<reference evidence="8" key="1">
    <citation type="submission" date="2020-02" db="EMBL/GenBank/DDBJ databases">
        <authorList>
            <person name="Meier V. D."/>
        </authorList>
    </citation>
    <scope>NUCLEOTIDE SEQUENCE</scope>
    <source>
        <strain evidence="8">AVDCRST_MAG47</strain>
    </source>
</reference>
<accession>A0A6J4N174</accession>
<dbReference type="InterPro" id="IPR018076">
    <property type="entry name" value="T2SS_GspF_dom"/>
</dbReference>
<feature type="transmembrane region" description="Helical" evidence="6">
    <location>
        <begin position="56"/>
        <end position="87"/>
    </location>
</feature>
<feature type="domain" description="Type II secretion system protein GspF" evidence="7">
    <location>
        <begin position="113"/>
        <end position="234"/>
    </location>
</feature>
<dbReference type="PANTHER" id="PTHR35007">
    <property type="entry name" value="INTEGRAL MEMBRANE PROTEIN-RELATED"/>
    <property type="match status" value="1"/>
</dbReference>
<protein>
    <recommendedName>
        <fullName evidence="7">Type II secretion system protein GspF domain-containing protein</fullName>
    </recommendedName>
</protein>
<organism evidence="8">
    <name type="scientific">uncultured Nocardioidaceae bacterium</name>
    <dbReference type="NCBI Taxonomy" id="253824"/>
    <lineage>
        <taxon>Bacteria</taxon>
        <taxon>Bacillati</taxon>
        <taxon>Actinomycetota</taxon>
        <taxon>Actinomycetes</taxon>
        <taxon>Propionibacteriales</taxon>
        <taxon>Nocardioidaceae</taxon>
        <taxon>environmental samples</taxon>
    </lineage>
</organism>
<keyword evidence="4 6" id="KW-1133">Transmembrane helix</keyword>
<dbReference type="AlphaFoldDB" id="A0A6J4N174"/>
<dbReference type="EMBL" id="CADCUK010000096">
    <property type="protein sequence ID" value="CAA9372200.1"/>
    <property type="molecule type" value="Genomic_DNA"/>
</dbReference>
<keyword evidence="3 6" id="KW-0812">Transmembrane</keyword>
<dbReference type="PANTHER" id="PTHR35007:SF3">
    <property type="entry name" value="POSSIBLE CONSERVED ALANINE RICH MEMBRANE PROTEIN"/>
    <property type="match status" value="1"/>
</dbReference>
<evidence type="ECO:0000256" key="6">
    <source>
        <dbReference type="SAM" id="Phobius"/>
    </source>
</evidence>
<feature type="transmembrane region" description="Helical" evidence="6">
    <location>
        <begin position="108"/>
        <end position="133"/>
    </location>
</feature>
<evidence type="ECO:0000256" key="3">
    <source>
        <dbReference type="ARBA" id="ARBA00022692"/>
    </source>
</evidence>
<evidence type="ECO:0000256" key="2">
    <source>
        <dbReference type="ARBA" id="ARBA00022475"/>
    </source>
</evidence>
<evidence type="ECO:0000256" key="4">
    <source>
        <dbReference type="ARBA" id="ARBA00022989"/>
    </source>
</evidence>
<sequence>MGAQAALLSASLAIAAVLLVLQGPDRRRRVLAAATMHDAAEPARADTRPVELLHLAASAGAALAVLLVVPGAAGIGVAAVVGAVVWWRSRQWESSSVRRRRARLEAELPHVVDLMTAALGAGAAPTTALALVAEVVDEAMTEELHRWTSRLALGTDPVTVWASMARHPQLGRLGATLHRSAESGAPVAAALLRLSEDLRARRRSVVEERVRQVEVRAAVPLGVCLLPSFVLVGVVPLVAGSVTGLVAIR</sequence>
<dbReference type="GO" id="GO:0005886">
    <property type="term" value="C:plasma membrane"/>
    <property type="evidence" value="ECO:0007669"/>
    <property type="project" value="UniProtKB-SubCell"/>
</dbReference>
<keyword evidence="2" id="KW-1003">Cell membrane</keyword>
<comment type="subcellular location">
    <subcellularLocation>
        <location evidence="1">Cell membrane</location>
        <topology evidence="1">Multi-pass membrane protein</topology>
    </subcellularLocation>
</comment>
<proteinExistence type="predicted"/>
<evidence type="ECO:0000259" key="7">
    <source>
        <dbReference type="Pfam" id="PF00482"/>
    </source>
</evidence>
<gene>
    <name evidence="8" type="ORF">AVDCRST_MAG47-1337</name>
</gene>
<evidence type="ECO:0000313" key="8">
    <source>
        <dbReference type="EMBL" id="CAA9372200.1"/>
    </source>
</evidence>
<dbReference type="Pfam" id="PF00482">
    <property type="entry name" value="T2SSF"/>
    <property type="match status" value="1"/>
</dbReference>
<feature type="transmembrane region" description="Helical" evidence="6">
    <location>
        <begin position="225"/>
        <end position="248"/>
    </location>
</feature>